<evidence type="ECO:0000313" key="2">
    <source>
        <dbReference type="Proteomes" id="UP000027222"/>
    </source>
</evidence>
<dbReference type="Proteomes" id="UP000027222">
    <property type="component" value="Unassembled WGS sequence"/>
</dbReference>
<dbReference type="OrthoDB" id="3061241at2759"/>
<dbReference type="AlphaFoldDB" id="A0A067T7C1"/>
<reference evidence="2" key="1">
    <citation type="journal article" date="2014" name="Proc. Natl. Acad. Sci. U.S.A.">
        <title>Extensive sampling of basidiomycete genomes demonstrates inadequacy of the white-rot/brown-rot paradigm for wood decay fungi.</title>
        <authorList>
            <person name="Riley R."/>
            <person name="Salamov A.A."/>
            <person name="Brown D.W."/>
            <person name="Nagy L.G."/>
            <person name="Floudas D."/>
            <person name="Held B.W."/>
            <person name="Levasseur A."/>
            <person name="Lombard V."/>
            <person name="Morin E."/>
            <person name="Otillar R."/>
            <person name="Lindquist E.A."/>
            <person name="Sun H."/>
            <person name="LaButti K.M."/>
            <person name="Schmutz J."/>
            <person name="Jabbour D."/>
            <person name="Luo H."/>
            <person name="Baker S.E."/>
            <person name="Pisabarro A.G."/>
            <person name="Walton J.D."/>
            <person name="Blanchette R.A."/>
            <person name="Henrissat B."/>
            <person name="Martin F."/>
            <person name="Cullen D."/>
            <person name="Hibbett D.S."/>
            <person name="Grigoriev I.V."/>
        </authorList>
    </citation>
    <scope>NUCLEOTIDE SEQUENCE [LARGE SCALE GENOMIC DNA]</scope>
    <source>
        <strain evidence="2">CBS 339.88</strain>
    </source>
</reference>
<gene>
    <name evidence="1" type="ORF">GALMADRAFT_249800</name>
</gene>
<dbReference type="HOGENOM" id="CLU_044608_0_0_1"/>
<proteinExistence type="predicted"/>
<keyword evidence="2" id="KW-1185">Reference proteome</keyword>
<evidence type="ECO:0000313" key="1">
    <source>
        <dbReference type="EMBL" id="KDR74888.1"/>
    </source>
</evidence>
<accession>A0A067T7C1</accession>
<organism evidence="1 2">
    <name type="scientific">Galerina marginata (strain CBS 339.88)</name>
    <dbReference type="NCBI Taxonomy" id="685588"/>
    <lineage>
        <taxon>Eukaryota</taxon>
        <taxon>Fungi</taxon>
        <taxon>Dikarya</taxon>
        <taxon>Basidiomycota</taxon>
        <taxon>Agaricomycotina</taxon>
        <taxon>Agaricomycetes</taxon>
        <taxon>Agaricomycetidae</taxon>
        <taxon>Agaricales</taxon>
        <taxon>Agaricineae</taxon>
        <taxon>Strophariaceae</taxon>
        <taxon>Galerina</taxon>
    </lineage>
</organism>
<name>A0A067T7C1_GALM3</name>
<evidence type="ECO:0008006" key="3">
    <source>
        <dbReference type="Google" id="ProtNLM"/>
    </source>
</evidence>
<sequence>MDAVGEHPTVVTEGKPLGTPPVLPTEIIDSIIDDLGHDADRPGSINALRTCAFVSRVVCMRAYRYLFSEIRLFIIPSSNTTHRLSRLLDILTTGLKFPDTGMIYRIQSVSFVMILEHYIPPIRLSHITALPEILEILHGPNHGISSLSLEIWGPNGQDPRVRTGGWSINGAKFNNAFQGLCCSRNLKSLHLFCLTEVPDTIFKGTNIEHLTLDDVHITSQNRQSGKVFSECVDIVQLKSMKFITAERQFQLDSLLDTIITLHGGIETTEDRNHFFRRAFFHLTHLTTMTGEQPAGLRHILQLHTLRLVPQLGYDYPPEEVIDTVNQFFSHKENATPPSLAHLTVELKVHEAYF</sequence>
<feature type="non-terminal residue" evidence="1">
    <location>
        <position position="353"/>
    </location>
</feature>
<dbReference type="EMBL" id="KL142382">
    <property type="protein sequence ID" value="KDR74888.1"/>
    <property type="molecule type" value="Genomic_DNA"/>
</dbReference>
<protein>
    <recommendedName>
        <fullName evidence="3">F-box domain-containing protein</fullName>
    </recommendedName>
</protein>